<proteinExistence type="predicted"/>
<dbReference type="AlphaFoldDB" id="A0A6H5HGQ5"/>
<evidence type="ECO:0000256" key="1">
    <source>
        <dbReference type="SAM" id="MobiDB-lite"/>
    </source>
</evidence>
<gene>
    <name evidence="2" type="ORF">NTEN_LOCUS19512</name>
</gene>
<name>A0A6H5HGQ5_9HEMI</name>
<feature type="compositionally biased region" description="Polar residues" evidence="1">
    <location>
        <begin position="8"/>
        <end position="17"/>
    </location>
</feature>
<sequence>MPEIGGDQEQTLASCQNEEGFRNRRELHVKTRRGSRQVVIFMSGQGGDQDQT</sequence>
<evidence type="ECO:0000313" key="3">
    <source>
        <dbReference type="Proteomes" id="UP000479000"/>
    </source>
</evidence>
<protein>
    <submittedName>
        <fullName evidence="2">Uncharacterized protein</fullName>
    </submittedName>
</protein>
<dbReference type="Proteomes" id="UP000479000">
    <property type="component" value="Unassembled WGS sequence"/>
</dbReference>
<feature type="region of interest" description="Disordered" evidence="1">
    <location>
        <begin position="1"/>
        <end position="20"/>
    </location>
</feature>
<keyword evidence="3" id="KW-1185">Reference proteome</keyword>
<organism evidence="2 3">
    <name type="scientific">Nesidiocoris tenuis</name>
    <dbReference type="NCBI Taxonomy" id="355587"/>
    <lineage>
        <taxon>Eukaryota</taxon>
        <taxon>Metazoa</taxon>
        <taxon>Ecdysozoa</taxon>
        <taxon>Arthropoda</taxon>
        <taxon>Hexapoda</taxon>
        <taxon>Insecta</taxon>
        <taxon>Pterygota</taxon>
        <taxon>Neoptera</taxon>
        <taxon>Paraneoptera</taxon>
        <taxon>Hemiptera</taxon>
        <taxon>Heteroptera</taxon>
        <taxon>Panheteroptera</taxon>
        <taxon>Cimicomorpha</taxon>
        <taxon>Miridae</taxon>
        <taxon>Dicyphina</taxon>
        <taxon>Nesidiocoris</taxon>
    </lineage>
</organism>
<feature type="non-terminal residue" evidence="2">
    <location>
        <position position="52"/>
    </location>
</feature>
<reference evidence="2 3" key="1">
    <citation type="submission" date="2020-02" db="EMBL/GenBank/DDBJ databases">
        <authorList>
            <person name="Ferguson B K."/>
        </authorList>
    </citation>
    <scope>NUCLEOTIDE SEQUENCE [LARGE SCALE GENOMIC DNA]</scope>
</reference>
<accession>A0A6H5HGQ5</accession>
<evidence type="ECO:0000313" key="2">
    <source>
        <dbReference type="EMBL" id="CAB0015145.1"/>
    </source>
</evidence>
<dbReference type="EMBL" id="CADCXU010028666">
    <property type="protein sequence ID" value="CAB0015145.1"/>
    <property type="molecule type" value="Genomic_DNA"/>
</dbReference>